<feature type="domain" description="Calcineurin-like phosphoesterase" evidence="6">
    <location>
        <begin position="19"/>
        <end position="213"/>
    </location>
</feature>
<accession>A0A6I6JRR4</accession>
<dbReference type="Pfam" id="PF00149">
    <property type="entry name" value="Metallophos"/>
    <property type="match status" value="1"/>
</dbReference>
<evidence type="ECO:0000259" key="6">
    <source>
        <dbReference type="Pfam" id="PF00149"/>
    </source>
</evidence>
<dbReference type="GO" id="GO:0009245">
    <property type="term" value="P:lipid A biosynthetic process"/>
    <property type="evidence" value="ECO:0007669"/>
    <property type="project" value="TreeGrafter"/>
</dbReference>
<dbReference type="AlphaFoldDB" id="A0A6I6JRR4"/>
<evidence type="ECO:0000256" key="4">
    <source>
        <dbReference type="ARBA" id="ARBA00023136"/>
    </source>
</evidence>
<reference evidence="7 8" key="1">
    <citation type="submission" date="2019-11" db="EMBL/GenBank/DDBJ databases">
        <authorList>
            <person name="Zheng R.K."/>
            <person name="Sun C.M."/>
        </authorList>
    </citation>
    <scope>NUCLEOTIDE SEQUENCE [LARGE SCALE GENOMIC DNA]</scope>
    <source>
        <strain evidence="7 8">WC007</strain>
    </source>
</reference>
<dbReference type="InterPro" id="IPR043461">
    <property type="entry name" value="LpxH-like"/>
</dbReference>
<dbReference type="GO" id="GO:0016020">
    <property type="term" value="C:membrane"/>
    <property type="evidence" value="ECO:0007669"/>
    <property type="project" value="GOC"/>
</dbReference>
<dbReference type="Proteomes" id="UP000428260">
    <property type="component" value="Chromosome"/>
</dbReference>
<gene>
    <name evidence="7" type="ORF">GM418_08845</name>
</gene>
<dbReference type="PANTHER" id="PTHR34990:SF2">
    <property type="entry name" value="BLL8164 PROTEIN"/>
    <property type="match status" value="1"/>
</dbReference>
<dbReference type="InterPro" id="IPR004843">
    <property type="entry name" value="Calcineurin-like_PHP"/>
</dbReference>
<evidence type="ECO:0000256" key="5">
    <source>
        <dbReference type="ARBA" id="ARBA00023211"/>
    </source>
</evidence>
<dbReference type="EMBL" id="CP046401">
    <property type="protein sequence ID" value="QGY43760.1"/>
    <property type="molecule type" value="Genomic_DNA"/>
</dbReference>
<name>A0A6I6JRR4_9BACT</name>
<proteinExistence type="predicted"/>
<protein>
    <submittedName>
        <fullName evidence="7">UDP-2,3-diacylglucosamine diphosphatase</fullName>
    </submittedName>
</protein>
<dbReference type="GO" id="GO:0046872">
    <property type="term" value="F:metal ion binding"/>
    <property type="evidence" value="ECO:0007669"/>
    <property type="project" value="UniProtKB-KW"/>
</dbReference>
<dbReference type="KEGG" id="mcos:GM418_08845"/>
<keyword evidence="8" id="KW-1185">Reference proteome</keyword>
<evidence type="ECO:0000256" key="1">
    <source>
        <dbReference type="ARBA" id="ARBA00022475"/>
    </source>
</evidence>
<evidence type="ECO:0000313" key="8">
    <source>
        <dbReference type="Proteomes" id="UP000428260"/>
    </source>
</evidence>
<keyword evidence="5" id="KW-0464">Manganese</keyword>
<evidence type="ECO:0000256" key="3">
    <source>
        <dbReference type="ARBA" id="ARBA00022723"/>
    </source>
</evidence>
<dbReference type="Gene3D" id="3.60.21.10">
    <property type="match status" value="1"/>
</dbReference>
<keyword evidence="4" id="KW-0472">Membrane</keyword>
<dbReference type="GO" id="GO:0008758">
    <property type="term" value="F:UDP-2,3-diacylglucosamine hydrolase activity"/>
    <property type="evidence" value="ECO:0007669"/>
    <property type="project" value="TreeGrafter"/>
</dbReference>
<evidence type="ECO:0000256" key="2">
    <source>
        <dbReference type="ARBA" id="ARBA00022519"/>
    </source>
</evidence>
<sequence>MIKIISCSVLKTRELEVSVISDLHLATHGSKPKKVLKYLKSIQPKLLVLNGDIIDSWRFSRNYFPKPQLKVVRQLIKMMEKGVQIIYVSGNHDEFLRKMIPTQLGNLKIVNQYIFESGDTKTWIFHGDIFDKIIHKTKWLAKLGAAFYGFVSIINNETNRILKFFGKQEIQFYNGIRKRWIKNDHLSGFEQQVAHLALLKGYHTVICGHTHVPTEKHIVVNGKRLQYINCGDWVENFTAAEFYHDKWHLFHYNGFDDESQSDEQDFPEPQQIYMSLVKELGA</sequence>
<keyword evidence="2" id="KW-0997">Cell inner membrane</keyword>
<dbReference type="InterPro" id="IPR029052">
    <property type="entry name" value="Metallo-depent_PP-like"/>
</dbReference>
<organism evidence="7 8">
    <name type="scientific">Maribellus comscasis</name>
    <dbReference type="NCBI Taxonomy" id="2681766"/>
    <lineage>
        <taxon>Bacteria</taxon>
        <taxon>Pseudomonadati</taxon>
        <taxon>Bacteroidota</taxon>
        <taxon>Bacteroidia</taxon>
        <taxon>Marinilabiliales</taxon>
        <taxon>Prolixibacteraceae</taxon>
        <taxon>Maribellus</taxon>
    </lineage>
</organism>
<keyword evidence="3" id="KW-0479">Metal-binding</keyword>
<dbReference type="CDD" id="cd07398">
    <property type="entry name" value="MPP_YbbF-LpxH"/>
    <property type="match status" value="1"/>
</dbReference>
<dbReference type="SUPFAM" id="SSF56300">
    <property type="entry name" value="Metallo-dependent phosphatases"/>
    <property type="match status" value="1"/>
</dbReference>
<dbReference type="PANTHER" id="PTHR34990">
    <property type="entry name" value="UDP-2,3-DIACYLGLUCOSAMINE HYDROLASE-RELATED"/>
    <property type="match status" value="1"/>
</dbReference>
<keyword evidence="1" id="KW-1003">Cell membrane</keyword>
<evidence type="ECO:0000313" key="7">
    <source>
        <dbReference type="EMBL" id="QGY43760.1"/>
    </source>
</evidence>